<sequence>MKAGITPHANLYHYDLPLALQEKYLDLLDRQAIYMITHYVEFCFKTFGDRVKTWMTFNEPRVVAALGFDNGINPPNRCSKQFGNCTDGNSATEPYIAAHHLILSHAEAVERYREKYQNGRIDIFLDFVWYEPLTRSKADYYVAQRAKDFHVGWFWHPLVYGKYPRTMQKIVRERLSKFTKSEVEKVKNSFDILCLNHYTSYHIYDPHRPPSNVTDYQQDWNVGFAHSEWLYEVPWGMYKAVTYVKERYGSPNIILSENGMDDPGNLTFPKSLHDSNRVNFYRSYLKELKRAMDDGADITGYFAWSILDNFE</sequence>
<dbReference type="GO" id="GO:0008422">
    <property type="term" value="F:beta-glucosidase activity"/>
    <property type="evidence" value="ECO:0007669"/>
    <property type="project" value="TreeGrafter"/>
</dbReference>
<evidence type="ECO:0000256" key="1">
    <source>
        <dbReference type="ARBA" id="ARBA00010838"/>
    </source>
</evidence>
<evidence type="ECO:0000313" key="4">
    <source>
        <dbReference type="Proteomes" id="UP000322667"/>
    </source>
</evidence>
<evidence type="ECO:0008006" key="5">
    <source>
        <dbReference type="Google" id="ProtNLM"/>
    </source>
</evidence>
<dbReference type="Pfam" id="PF00232">
    <property type="entry name" value="Glyco_hydro_1"/>
    <property type="match status" value="1"/>
</dbReference>
<reference evidence="3 4" key="1">
    <citation type="submission" date="2019-07" db="EMBL/GenBank/DDBJ databases">
        <title>WGS assembly of Gossypium tomentosum.</title>
        <authorList>
            <person name="Chen Z.J."/>
            <person name="Sreedasyam A."/>
            <person name="Ando A."/>
            <person name="Song Q."/>
            <person name="De L."/>
            <person name="Hulse-Kemp A."/>
            <person name="Ding M."/>
            <person name="Ye W."/>
            <person name="Kirkbride R."/>
            <person name="Jenkins J."/>
            <person name="Plott C."/>
            <person name="Lovell J."/>
            <person name="Lin Y.-M."/>
            <person name="Vaughn R."/>
            <person name="Liu B."/>
            <person name="Li W."/>
            <person name="Simpson S."/>
            <person name="Scheffler B."/>
            <person name="Saski C."/>
            <person name="Grover C."/>
            <person name="Hu G."/>
            <person name="Conover J."/>
            <person name="Carlson J."/>
            <person name="Shu S."/>
            <person name="Boston L."/>
            <person name="Williams M."/>
            <person name="Peterson D."/>
            <person name="Mcgee K."/>
            <person name="Jones D."/>
            <person name="Wendel J."/>
            <person name="Stelly D."/>
            <person name="Grimwood J."/>
            <person name="Schmutz J."/>
        </authorList>
    </citation>
    <scope>NUCLEOTIDE SEQUENCE [LARGE SCALE GENOMIC DNA]</scope>
    <source>
        <strain evidence="3">7179.01</strain>
    </source>
</reference>
<dbReference type="InterPro" id="IPR017853">
    <property type="entry name" value="GH"/>
</dbReference>
<keyword evidence="4" id="KW-1185">Reference proteome</keyword>
<organism evidence="3 4">
    <name type="scientific">Gossypium tomentosum</name>
    <name type="common">Hawaiian cotton</name>
    <name type="synonym">Gossypium sandvicense</name>
    <dbReference type="NCBI Taxonomy" id="34277"/>
    <lineage>
        <taxon>Eukaryota</taxon>
        <taxon>Viridiplantae</taxon>
        <taxon>Streptophyta</taxon>
        <taxon>Embryophyta</taxon>
        <taxon>Tracheophyta</taxon>
        <taxon>Spermatophyta</taxon>
        <taxon>Magnoliopsida</taxon>
        <taxon>eudicotyledons</taxon>
        <taxon>Gunneridae</taxon>
        <taxon>Pentapetalae</taxon>
        <taxon>rosids</taxon>
        <taxon>malvids</taxon>
        <taxon>Malvales</taxon>
        <taxon>Malvaceae</taxon>
        <taxon>Malvoideae</taxon>
        <taxon>Gossypium</taxon>
    </lineage>
</organism>
<name>A0A5D2MDW0_GOSTO</name>
<dbReference type="SUPFAM" id="SSF51445">
    <property type="entry name" value="(Trans)glycosidases"/>
    <property type="match status" value="1"/>
</dbReference>
<dbReference type="InterPro" id="IPR001360">
    <property type="entry name" value="Glyco_hydro_1"/>
</dbReference>
<dbReference type="PRINTS" id="PR00131">
    <property type="entry name" value="GLHYDRLASE1"/>
</dbReference>
<proteinExistence type="inferred from homology"/>
<gene>
    <name evidence="3" type="ORF">ES332_D01G268400v1</name>
</gene>
<evidence type="ECO:0000313" key="3">
    <source>
        <dbReference type="EMBL" id="TYH89532.1"/>
    </source>
</evidence>
<protein>
    <recommendedName>
        <fullName evidence="5">Beta-glucosidase</fullName>
    </recommendedName>
</protein>
<accession>A0A5D2MDW0</accession>
<comment type="similarity">
    <text evidence="1 2">Belongs to the glycosyl hydrolase 1 family.</text>
</comment>
<dbReference type="EMBL" id="CM017623">
    <property type="protein sequence ID" value="TYH89532.1"/>
    <property type="molecule type" value="Genomic_DNA"/>
</dbReference>
<evidence type="ECO:0000256" key="2">
    <source>
        <dbReference type="RuleBase" id="RU003690"/>
    </source>
</evidence>
<dbReference type="Proteomes" id="UP000322667">
    <property type="component" value="Chromosome D01"/>
</dbReference>
<dbReference type="PANTHER" id="PTHR10353:SF196">
    <property type="entry name" value="BETA-GLUCOSIDASE"/>
    <property type="match status" value="1"/>
</dbReference>
<dbReference type="GO" id="GO:0005975">
    <property type="term" value="P:carbohydrate metabolic process"/>
    <property type="evidence" value="ECO:0007669"/>
    <property type="project" value="InterPro"/>
</dbReference>
<dbReference type="AlphaFoldDB" id="A0A5D2MDW0"/>
<dbReference type="Gene3D" id="3.20.20.80">
    <property type="entry name" value="Glycosidases"/>
    <property type="match status" value="1"/>
</dbReference>
<dbReference type="PANTHER" id="PTHR10353">
    <property type="entry name" value="GLYCOSYL HYDROLASE"/>
    <property type="match status" value="1"/>
</dbReference>